<organism evidence="1 2">
    <name type="scientific">Sphaerobolus stellatus (strain SS14)</name>
    <dbReference type="NCBI Taxonomy" id="990650"/>
    <lineage>
        <taxon>Eukaryota</taxon>
        <taxon>Fungi</taxon>
        <taxon>Dikarya</taxon>
        <taxon>Basidiomycota</taxon>
        <taxon>Agaricomycotina</taxon>
        <taxon>Agaricomycetes</taxon>
        <taxon>Phallomycetidae</taxon>
        <taxon>Geastrales</taxon>
        <taxon>Sphaerobolaceae</taxon>
        <taxon>Sphaerobolus</taxon>
    </lineage>
</organism>
<reference evidence="1 2" key="1">
    <citation type="submission" date="2014-06" db="EMBL/GenBank/DDBJ databases">
        <title>Evolutionary Origins and Diversification of the Mycorrhizal Mutualists.</title>
        <authorList>
            <consortium name="DOE Joint Genome Institute"/>
            <consortium name="Mycorrhizal Genomics Consortium"/>
            <person name="Kohler A."/>
            <person name="Kuo A."/>
            <person name="Nagy L.G."/>
            <person name="Floudas D."/>
            <person name="Copeland A."/>
            <person name="Barry K.W."/>
            <person name="Cichocki N."/>
            <person name="Veneault-Fourrey C."/>
            <person name="LaButti K."/>
            <person name="Lindquist E.A."/>
            <person name="Lipzen A."/>
            <person name="Lundell T."/>
            <person name="Morin E."/>
            <person name="Murat C."/>
            <person name="Riley R."/>
            <person name="Ohm R."/>
            <person name="Sun H."/>
            <person name="Tunlid A."/>
            <person name="Henrissat B."/>
            <person name="Grigoriev I.V."/>
            <person name="Hibbett D.S."/>
            <person name="Martin F."/>
        </authorList>
    </citation>
    <scope>NUCLEOTIDE SEQUENCE [LARGE SCALE GENOMIC DNA]</scope>
    <source>
        <strain evidence="1 2">SS14</strain>
    </source>
</reference>
<dbReference type="Proteomes" id="UP000054279">
    <property type="component" value="Unassembled WGS sequence"/>
</dbReference>
<evidence type="ECO:0000313" key="2">
    <source>
        <dbReference type="Proteomes" id="UP000054279"/>
    </source>
</evidence>
<accession>A0A0C9VT19</accession>
<evidence type="ECO:0000313" key="1">
    <source>
        <dbReference type="EMBL" id="KIJ45692.1"/>
    </source>
</evidence>
<protein>
    <submittedName>
        <fullName evidence="1">Uncharacterized protein</fullName>
    </submittedName>
</protein>
<proteinExistence type="predicted"/>
<dbReference type="EMBL" id="KN837111">
    <property type="protein sequence ID" value="KIJ45692.1"/>
    <property type="molecule type" value="Genomic_DNA"/>
</dbReference>
<name>A0A0C9VT19_SPHS4</name>
<dbReference type="AlphaFoldDB" id="A0A0C9VT19"/>
<keyword evidence="2" id="KW-1185">Reference proteome</keyword>
<dbReference type="HOGENOM" id="CLU_2869094_0_0_1"/>
<gene>
    <name evidence="1" type="ORF">M422DRAFT_227422</name>
</gene>
<sequence length="64" mass="7443">MLATACRRSTTFIFVGSTYHITSLPLFKVKKNEQGYYTLASFYIRKEPFLRLSPSVMYLQKDIA</sequence>